<evidence type="ECO:0000256" key="1">
    <source>
        <dbReference type="ARBA" id="ARBA00022884"/>
    </source>
</evidence>
<reference evidence="6" key="1">
    <citation type="journal article" date="2017" name="bioRxiv">
        <title>Comparative analysis of the genomes of Stylophora pistillata and Acropora digitifera provides evidence for extensive differences between species of corals.</title>
        <authorList>
            <person name="Voolstra C.R."/>
            <person name="Li Y."/>
            <person name="Liew Y.J."/>
            <person name="Baumgarten S."/>
            <person name="Zoccola D."/>
            <person name="Flot J.-F."/>
            <person name="Tambutte S."/>
            <person name="Allemand D."/>
            <person name="Aranda M."/>
        </authorList>
    </citation>
    <scope>NUCLEOTIDE SEQUENCE [LARGE SCALE GENOMIC DNA]</scope>
</reference>
<feature type="region of interest" description="Disordered" evidence="3">
    <location>
        <begin position="1"/>
        <end position="68"/>
    </location>
</feature>
<dbReference type="Pfam" id="PF00076">
    <property type="entry name" value="RRM_1"/>
    <property type="match status" value="1"/>
</dbReference>
<feature type="region of interest" description="Disordered" evidence="3">
    <location>
        <begin position="174"/>
        <end position="244"/>
    </location>
</feature>
<dbReference type="STRING" id="50429.A0A2B4RVB6"/>
<dbReference type="GO" id="GO:0005634">
    <property type="term" value="C:nucleus"/>
    <property type="evidence" value="ECO:0007669"/>
    <property type="project" value="TreeGrafter"/>
</dbReference>
<dbReference type="PROSITE" id="PS50102">
    <property type="entry name" value="RRM"/>
    <property type="match status" value="1"/>
</dbReference>
<dbReference type="SMART" id="SM01218">
    <property type="entry name" value="FoP_duplication"/>
    <property type="match status" value="1"/>
</dbReference>
<dbReference type="InterPro" id="IPR012677">
    <property type="entry name" value="Nucleotide-bd_a/b_plait_sf"/>
</dbReference>
<feature type="domain" description="RRM" evidence="4">
    <location>
        <begin position="92"/>
        <end position="169"/>
    </location>
</feature>
<organism evidence="5 6">
    <name type="scientific">Stylophora pistillata</name>
    <name type="common">Smooth cauliflower coral</name>
    <dbReference type="NCBI Taxonomy" id="50429"/>
    <lineage>
        <taxon>Eukaryota</taxon>
        <taxon>Metazoa</taxon>
        <taxon>Cnidaria</taxon>
        <taxon>Anthozoa</taxon>
        <taxon>Hexacorallia</taxon>
        <taxon>Scleractinia</taxon>
        <taxon>Astrocoeniina</taxon>
        <taxon>Pocilloporidae</taxon>
        <taxon>Stylophora</taxon>
    </lineage>
</organism>
<proteinExistence type="predicted"/>
<dbReference type="EMBL" id="LSMT01000326">
    <property type="protein sequence ID" value="PFX20195.1"/>
    <property type="molecule type" value="Genomic_DNA"/>
</dbReference>
<keyword evidence="6" id="KW-1185">Reference proteome</keyword>
<protein>
    <submittedName>
        <fullName evidence="5">THO complex subunit 4-A</fullName>
    </submittedName>
</protein>
<dbReference type="OrthoDB" id="1049195at2759"/>
<dbReference type="Gene3D" id="3.30.70.330">
    <property type="match status" value="1"/>
</dbReference>
<evidence type="ECO:0000313" key="5">
    <source>
        <dbReference type="EMBL" id="PFX20195.1"/>
    </source>
</evidence>
<sequence length="244" mass="26464">MAAKMDKVDMSLDDIIKQNKKTVRGGRRGRGGRGRGRGGPLRSGRGRGVTKNRPTPYSRPKQLPDRWQHDLFDGDSGFRGGRNRGGGISTGCKLHISNLDFGVSDSDIQELFSEFGDLKKATVHYDASGRSLGTAEVIFQRRDDAQRAMKQYNGVPLDGREMIIELVSGSSNVGGGGGGFQGLGQRRRQQFNQSRGGNSRRGRGRGRGRGGRGGGPQKANVTAEDLDAELDAYHEEGDVDMDDE</sequence>
<gene>
    <name evidence="5" type="primary">alyref-a</name>
    <name evidence="5" type="ORF">AWC38_SpisGene15346</name>
</gene>
<dbReference type="InterPro" id="IPR000504">
    <property type="entry name" value="RRM_dom"/>
</dbReference>
<dbReference type="GO" id="GO:0006406">
    <property type="term" value="P:mRNA export from nucleus"/>
    <property type="evidence" value="ECO:0007669"/>
    <property type="project" value="TreeGrafter"/>
</dbReference>
<evidence type="ECO:0000313" key="6">
    <source>
        <dbReference type="Proteomes" id="UP000225706"/>
    </source>
</evidence>
<dbReference type="Proteomes" id="UP000225706">
    <property type="component" value="Unassembled WGS sequence"/>
</dbReference>
<dbReference type="SUPFAM" id="SSF54928">
    <property type="entry name" value="RNA-binding domain, RBD"/>
    <property type="match status" value="1"/>
</dbReference>
<evidence type="ECO:0000256" key="3">
    <source>
        <dbReference type="SAM" id="MobiDB-lite"/>
    </source>
</evidence>
<keyword evidence="1 2" id="KW-0694">RNA-binding</keyword>
<comment type="caution">
    <text evidence="5">The sequence shown here is derived from an EMBL/GenBank/DDBJ whole genome shotgun (WGS) entry which is preliminary data.</text>
</comment>
<name>A0A2B4RVB6_STYPI</name>
<dbReference type="InterPro" id="IPR035979">
    <property type="entry name" value="RBD_domain_sf"/>
</dbReference>
<dbReference type="InterPro" id="IPR051229">
    <property type="entry name" value="ALYREF_mRNA_export"/>
</dbReference>
<evidence type="ECO:0000256" key="2">
    <source>
        <dbReference type="PROSITE-ProRule" id="PRU00176"/>
    </source>
</evidence>
<dbReference type="GO" id="GO:0003729">
    <property type="term" value="F:mRNA binding"/>
    <property type="evidence" value="ECO:0007669"/>
    <property type="project" value="TreeGrafter"/>
</dbReference>
<feature type="compositionally biased region" description="Basic and acidic residues" evidence="3">
    <location>
        <begin position="1"/>
        <end position="17"/>
    </location>
</feature>
<evidence type="ECO:0000259" key="4">
    <source>
        <dbReference type="PROSITE" id="PS50102"/>
    </source>
</evidence>
<dbReference type="AlphaFoldDB" id="A0A2B4RVB6"/>
<dbReference type="Pfam" id="PF13865">
    <property type="entry name" value="FoP_duplication"/>
    <property type="match status" value="1"/>
</dbReference>
<dbReference type="PANTHER" id="PTHR19965:SF82">
    <property type="entry name" value="THO COMPLEX SUBUNIT 4"/>
    <property type="match status" value="1"/>
</dbReference>
<feature type="compositionally biased region" description="Basic residues" evidence="3">
    <location>
        <begin position="18"/>
        <end position="36"/>
    </location>
</feature>
<dbReference type="CDD" id="cd12680">
    <property type="entry name" value="RRM_THOC4"/>
    <property type="match status" value="1"/>
</dbReference>
<accession>A0A2B4RVB6</accession>
<dbReference type="PANTHER" id="PTHR19965">
    <property type="entry name" value="RNA AND EXPORT FACTOR BINDING PROTEIN"/>
    <property type="match status" value="1"/>
</dbReference>
<feature type="compositionally biased region" description="Basic residues" evidence="3">
    <location>
        <begin position="198"/>
        <end position="210"/>
    </location>
</feature>
<dbReference type="SMART" id="SM00360">
    <property type="entry name" value="RRM"/>
    <property type="match status" value="1"/>
</dbReference>
<dbReference type="InterPro" id="IPR025715">
    <property type="entry name" value="FoP_C"/>
</dbReference>